<keyword evidence="2" id="KW-0238">DNA-binding</keyword>
<evidence type="ECO:0000313" key="6">
    <source>
        <dbReference type="Proteomes" id="UP000243518"/>
    </source>
</evidence>
<dbReference type="Pfam" id="PF12625">
    <property type="entry name" value="Arabinose_bd"/>
    <property type="match status" value="1"/>
</dbReference>
<evidence type="ECO:0000256" key="1">
    <source>
        <dbReference type="ARBA" id="ARBA00023015"/>
    </source>
</evidence>
<dbReference type="Pfam" id="PF12833">
    <property type="entry name" value="HTH_18"/>
    <property type="match status" value="1"/>
</dbReference>
<dbReference type="GO" id="GO:0005829">
    <property type="term" value="C:cytosol"/>
    <property type="evidence" value="ECO:0007669"/>
    <property type="project" value="TreeGrafter"/>
</dbReference>
<dbReference type="PROSITE" id="PS01124">
    <property type="entry name" value="HTH_ARAC_FAMILY_2"/>
    <property type="match status" value="1"/>
</dbReference>
<comment type="caution">
    <text evidence="5">The sequence shown here is derived from an EMBL/GenBank/DDBJ whole genome shotgun (WGS) entry which is preliminary data.</text>
</comment>
<dbReference type="Gene3D" id="1.10.10.60">
    <property type="entry name" value="Homeodomain-like"/>
    <property type="match status" value="1"/>
</dbReference>
<accession>A0AAQ1G5F5</accession>
<gene>
    <name evidence="5" type="ORF">SAMN05216586_102122</name>
</gene>
<proteinExistence type="predicted"/>
<dbReference type="InterPro" id="IPR009057">
    <property type="entry name" value="Homeodomain-like_sf"/>
</dbReference>
<dbReference type="EMBL" id="FNVE01000002">
    <property type="protein sequence ID" value="SEF85546.1"/>
    <property type="molecule type" value="Genomic_DNA"/>
</dbReference>
<dbReference type="AlphaFoldDB" id="A0AAQ1G5F5"/>
<reference evidence="5 6" key="1">
    <citation type="submission" date="2016-10" db="EMBL/GenBank/DDBJ databases">
        <authorList>
            <person name="Varghese N."/>
            <person name="Submissions S."/>
        </authorList>
    </citation>
    <scope>NUCLEOTIDE SEQUENCE [LARGE SCALE GENOMIC DNA]</scope>
    <source>
        <strain evidence="5 6">CECT 8317</strain>
    </source>
</reference>
<evidence type="ECO:0000313" key="5">
    <source>
        <dbReference type="EMBL" id="SEF85546.1"/>
    </source>
</evidence>
<dbReference type="Proteomes" id="UP000243518">
    <property type="component" value="Unassembled WGS sequence"/>
</dbReference>
<dbReference type="SUPFAM" id="SSF46689">
    <property type="entry name" value="Homeodomain-like"/>
    <property type="match status" value="1"/>
</dbReference>
<evidence type="ECO:0000256" key="3">
    <source>
        <dbReference type="ARBA" id="ARBA00023163"/>
    </source>
</evidence>
<evidence type="ECO:0000256" key="2">
    <source>
        <dbReference type="ARBA" id="ARBA00023125"/>
    </source>
</evidence>
<keyword evidence="6" id="KW-1185">Reference proteome</keyword>
<dbReference type="GO" id="GO:0000976">
    <property type="term" value="F:transcription cis-regulatory region binding"/>
    <property type="evidence" value="ECO:0007669"/>
    <property type="project" value="TreeGrafter"/>
</dbReference>
<organism evidence="5 6">
    <name type="scientific">Halopseudomonas aestusnigri</name>
    <dbReference type="NCBI Taxonomy" id="857252"/>
    <lineage>
        <taxon>Bacteria</taxon>
        <taxon>Pseudomonadati</taxon>
        <taxon>Pseudomonadota</taxon>
        <taxon>Gammaproteobacteria</taxon>
        <taxon>Pseudomonadales</taxon>
        <taxon>Pseudomonadaceae</taxon>
        <taxon>Halopseudomonas</taxon>
    </lineage>
</organism>
<keyword evidence="1" id="KW-0805">Transcription regulation</keyword>
<dbReference type="GO" id="GO:0003700">
    <property type="term" value="F:DNA-binding transcription factor activity"/>
    <property type="evidence" value="ECO:0007669"/>
    <property type="project" value="InterPro"/>
</dbReference>
<dbReference type="InterPro" id="IPR032687">
    <property type="entry name" value="AraC-type_N"/>
</dbReference>
<sequence length="345" mass="38682">MKLGDISVGYLFSLREVVQQLGHDPTPLLSRFRITDELLAQPHARISIPRFMRLGNAAIRYTREPAIGLLMGQSSRISHLGLTGMAAQCAPTLRAAFSTMIEFELLGSQNYRGHSSFEPPAVRFYSISPYNMFNLFVVDSALAARARIGRDLTGGRAQLREVHIEFPAPPYAARYEAVFGCPVHFEQAHNQIIWEPRSLDLPLEQSAAATHADLRELCRQRLSELTRHRGLRERVETLVAPQLDGQPPTLAEVAAALGLPAWTLRRRLQQEAGTGYQNIIDDMRRDLAVTYIRDTEMALGEISFLLGFSSPEAFQRAFKRWTGAAPGSYRKAIFAGNETEEYLKQ</sequence>
<protein>
    <submittedName>
        <fullName evidence="5">Helix-turn-helix domain-containing protein</fullName>
    </submittedName>
</protein>
<dbReference type="InterPro" id="IPR018060">
    <property type="entry name" value="HTH_AraC"/>
</dbReference>
<dbReference type="SMART" id="SM00342">
    <property type="entry name" value="HTH_ARAC"/>
    <property type="match status" value="1"/>
</dbReference>
<dbReference type="PANTHER" id="PTHR47894">
    <property type="entry name" value="HTH-TYPE TRANSCRIPTIONAL REGULATOR GADX"/>
    <property type="match status" value="1"/>
</dbReference>
<evidence type="ECO:0000259" key="4">
    <source>
        <dbReference type="PROSITE" id="PS01124"/>
    </source>
</evidence>
<feature type="domain" description="HTH araC/xylS-type" evidence="4">
    <location>
        <begin position="233"/>
        <end position="332"/>
    </location>
</feature>
<keyword evidence="3" id="KW-0804">Transcription</keyword>
<dbReference type="RefSeq" id="WP_088274046.1">
    <property type="nucleotide sequence ID" value="NZ_FNVE01000002.1"/>
</dbReference>
<name>A0AAQ1G5F5_9GAMM</name>
<dbReference type="PANTHER" id="PTHR47894:SF1">
    <property type="entry name" value="HTH-TYPE TRANSCRIPTIONAL REGULATOR VQSM"/>
    <property type="match status" value="1"/>
</dbReference>